<dbReference type="Gene3D" id="3.30.300.210">
    <property type="entry name" value="Nutrient germinant receptor protein C, domain 3"/>
    <property type="match status" value="1"/>
</dbReference>
<dbReference type="NCBIfam" id="TIGR02887">
    <property type="entry name" value="spore_ger_x_C"/>
    <property type="match status" value="1"/>
</dbReference>
<dbReference type="PROSITE" id="PS51257">
    <property type="entry name" value="PROKAR_LIPOPROTEIN"/>
    <property type="match status" value="1"/>
</dbReference>
<dbReference type="PANTHER" id="PTHR35789">
    <property type="entry name" value="SPORE GERMINATION PROTEIN B3"/>
    <property type="match status" value="1"/>
</dbReference>
<proteinExistence type="inferred from homology"/>
<feature type="domain" description="Spore germination GerAC-like C-terminal" evidence="8">
    <location>
        <begin position="234"/>
        <end position="399"/>
    </location>
</feature>
<organism evidence="10 11">
    <name type="scientific">Sporolituus thermophilus DSM 23256</name>
    <dbReference type="NCBI Taxonomy" id="1123285"/>
    <lineage>
        <taxon>Bacteria</taxon>
        <taxon>Bacillati</taxon>
        <taxon>Bacillota</taxon>
        <taxon>Negativicutes</taxon>
        <taxon>Selenomonadales</taxon>
        <taxon>Sporomusaceae</taxon>
        <taxon>Sporolituus</taxon>
    </lineage>
</organism>
<keyword evidence="4" id="KW-0732">Signal</keyword>
<dbReference type="InterPro" id="IPR046953">
    <property type="entry name" value="Spore_GerAC-like_C"/>
</dbReference>
<dbReference type="InterPro" id="IPR008844">
    <property type="entry name" value="Spore_GerAC-like"/>
</dbReference>
<dbReference type="PANTHER" id="PTHR35789:SF1">
    <property type="entry name" value="SPORE GERMINATION PROTEIN B3"/>
    <property type="match status" value="1"/>
</dbReference>
<protein>
    <submittedName>
        <fullName evidence="10">Germination protein, Ger(X)C family</fullName>
    </submittedName>
</protein>
<dbReference type="GO" id="GO:0009847">
    <property type="term" value="P:spore germination"/>
    <property type="evidence" value="ECO:0007669"/>
    <property type="project" value="InterPro"/>
</dbReference>
<evidence type="ECO:0000256" key="4">
    <source>
        <dbReference type="ARBA" id="ARBA00022729"/>
    </source>
</evidence>
<evidence type="ECO:0000256" key="6">
    <source>
        <dbReference type="ARBA" id="ARBA00023139"/>
    </source>
</evidence>
<gene>
    <name evidence="10" type="ORF">SAMN05660235_00681</name>
</gene>
<evidence type="ECO:0000256" key="5">
    <source>
        <dbReference type="ARBA" id="ARBA00023136"/>
    </source>
</evidence>
<accession>A0A1G7IW18</accession>
<evidence type="ECO:0000256" key="3">
    <source>
        <dbReference type="ARBA" id="ARBA00022544"/>
    </source>
</evidence>
<dbReference type="AlphaFoldDB" id="A0A1G7IW18"/>
<dbReference type="GO" id="GO:0016020">
    <property type="term" value="C:membrane"/>
    <property type="evidence" value="ECO:0007669"/>
    <property type="project" value="UniProtKB-SubCell"/>
</dbReference>
<keyword evidence="11" id="KW-1185">Reference proteome</keyword>
<evidence type="ECO:0000313" key="11">
    <source>
        <dbReference type="Proteomes" id="UP000243333"/>
    </source>
</evidence>
<evidence type="ECO:0000256" key="1">
    <source>
        <dbReference type="ARBA" id="ARBA00004635"/>
    </source>
</evidence>
<keyword evidence="7" id="KW-0449">Lipoprotein</keyword>
<evidence type="ECO:0000259" key="9">
    <source>
        <dbReference type="Pfam" id="PF25198"/>
    </source>
</evidence>
<sequence>MNGAVKKSALGYMAIICLCLLLTGCWDRRELQDRNFVLAVAIDVADAGEQGSQAAAVKRAETFVQPHGAKRYRLSLQVLRLAAAEPEAKKAAVVKTYVISNTGESIIEMIRDMLGQTSKSLYFEHIQTIVISEAAVKQAGLTPIIDLFRRDAEMRWRIKIYITPGEARPLLEYKPPTGEPGGVYLAQIVQLHSRNIHVAGARTDLGYIAQMLDNNADVIIPRIEMADKVVKAGGLAAFKKDKFVGYVDEYAAMGLKFIRGTEKSAVFSVTCPDHPGEVLAFELFHHDTKLTPHVADDKIYFTLDIAMRGNIGEIQGTGHDTTKPDHIRKLELLFAEEVKRSVLYAKEVSQALGVDALTFSKKLKAHEPNVWKQIEDRWDEIYPTIPLVVSVNVTIRNIGSHK</sequence>
<comment type="similarity">
    <text evidence="2">Belongs to the GerABKC lipoprotein family.</text>
</comment>
<dbReference type="RefSeq" id="WP_093688123.1">
    <property type="nucleotide sequence ID" value="NZ_FNBU01000003.1"/>
</dbReference>
<feature type="domain" description="Spore germination protein N-terminal" evidence="9">
    <location>
        <begin position="27"/>
        <end position="224"/>
    </location>
</feature>
<dbReference type="STRING" id="1123285.SAMN05660235_00681"/>
<dbReference type="Pfam" id="PF05504">
    <property type="entry name" value="Spore_GerAC"/>
    <property type="match status" value="1"/>
</dbReference>
<dbReference type="EMBL" id="FNBU01000003">
    <property type="protein sequence ID" value="SDF16867.1"/>
    <property type="molecule type" value="Genomic_DNA"/>
</dbReference>
<evidence type="ECO:0000313" key="10">
    <source>
        <dbReference type="EMBL" id="SDF16867.1"/>
    </source>
</evidence>
<dbReference type="Pfam" id="PF25198">
    <property type="entry name" value="Spore_GerAC_N"/>
    <property type="match status" value="1"/>
</dbReference>
<dbReference type="InterPro" id="IPR038501">
    <property type="entry name" value="Spore_GerAC_C_sf"/>
</dbReference>
<keyword evidence="5" id="KW-0472">Membrane</keyword>
<reference evidence="11" key="1">
    <citation type="submission" date="2016-10" db="EMBL/GenBank/DDBJ databases">
        <authorList>
            <person name="Varghese N."/>
            <person name="Submissions S."/>
        </authorList>
    </citation>
    <scope>NUCLEOTIDE SEQUENCE [LARGE SCALE GENOMIC DNA]</scope>
    <source>
        <strain evidence="11">DSM 23256</strain>
    </source>
</reference>
<evidence type="ECO:0000256" key="2">
    <source>
        <dbReference type="ARBA" id="ARBA00007886"/>
    </source>
</evidence>
<evidence type="ECO:0000259" key="8">
    <source>
        <dbReference type="Pfam" id="PF05504"/>
    </source>
</evidence>
<dbReference type="InterPro" id="IPR057336">
    <property type="entry name" value="GerAC_N"/>
</dbReference>
<keyword evidence="3" id="KW-0309">Germination</keyword>
<evidence type="ECO:0000256" key="7">
    <source>
        <dbReference type="ARBA" id="ARBA00023288"/>
    </source>
</evidence>
<name>A0A1G7IW18_9FIRM</name>
<comment type="subcellular location">
    <subcellularLocation>
        <location evidence="1">Membrane</location>
        <topology evidence="1">Lipid-anchor</topology>
    </subcellularLocation>
</comment>
<dbReference type="OrthoDB" id="9816067at2"/>
<dbReference type="Proteomes" id="UP000243333">
    <property type="component" value="Unassembled WGS sequence"/>
</dbReference>
<keyword evidence="6" id="KW-0564">Palmitate</keyword>